<dbReference type="PANTHER" id="PTHR22991">
    <property type="entry name" value="PROTEIN CBG13490"/>
    <property type="match status" value="1"/>
</dbReference>
<dbReference type="AlphaFoldDB" id="E3MVE0"/>
<dbReference type="SMART" id="SM00042">
    <property type="entry name" value="CUB"/>
    <property type="match status" value="1"/>
</dbReference>
<dbReference type="GeneID" id="9826165"/>
<dbReference type="PROSITE" id="PS50041">
    <property type="entry name" value="C_TYPE_LECTIN_2"/>
    <property type="match status" value="2"/>
</dbReference>
<keyword evidence="1" id="KW-1015">Disulfide bond</keyword>
<organism evidence="5">
    <name type="scientific">Caenorhabditis remanei</name>
    <name type="common">Caenorhabditis vulgaris</name>
    <dbReference type="NCBI Taxonomy" id="31234"/>
    <lineage>
        <taxon>Eukaryota</taxon>
        <taxon>Metazoa</taxon>
        <taxon>Ecdysozoa</taxon>
        <taxon>Nematoda</taxon>
        <taxon>Chromadorea</taxon>
        <taxon>Rhabditida</taxon>
        <taxon>Rhabditina</taxon>
        <taxon>Rhabditomorpha</taxon>
        <taxon>Rhabditoidea</taxon>
        <taxon>Rhabditidae</taxon>
        <taxon>Peloderinae</taxon>
        <taxon>Caenorhabditis</taxon>
    </lineage>
</organism>
<sequence>MNLLLPIILILPVIVNSQLSCPPNYTLVIDKCLMIIKTPLTHSQAETDCTYNGGTLVNIDSAIINRAVTQFASNAGINKTWIGLFCFENRNTSMCYYDDASGTLLDYNSFASGYPMVDGIYGGCVYMPTTGSLAGKWVSVKCEAESIPAICQMPVTSYDPTCVHNFNGYCYTLSSQLSNLSANFADARKICQDNNSDLVSIHSKREVDYIKSLYRGTIEPVDILLGAQQILPNIYTWVDGYPWEKFDYRDPMDRGAQDIDCLTMNSVTGLWTRAVCDRPLLFVCKRYITGNPSQTEVAPTENPSDFSNCNTTFLMTPGTITSYGYLSTSPLEVNCTWRIVTLGPYRVRLFFTDVDTYNTIYVYNEYGIQIEAVRYSRSVISRSNIVTVSWQGSGKSGYRGFRAVALTY</sequence>
<dbReference type="InterPro" id="IPR050976">
    <property type="entry name" value="Snaclec"/>
</dbReference>
<dbReference type="eggNOG" id="KOG4297">
    <property type="taxonomic scope" value="Eukaryota"/>
</dbReference>
<dbReference type="SMART" id="SM00034">
    <property type="entry name" value="CLECT"/>
    <property type="match status" value="2"/>
</dbReference>
<dbReference type="SUPFAM" id="SSF56436">
    <property type="entry name" value="C-type lectin-like"/>
    <property type="match status" value="2"/>
</dbReference>
<feature type="chain" id="PRO_5003176395" description="C-type lectin domain-containing protein" evidence="2">
    <location>
        <begin position="18"/>
        <end position="408"/>
    </location>
</feature>
<name>E3MVE0_CAERE</name>
<dbReference type="InterPro" id="IPR001304">
    <property type="entry name" value="C-type_lectin-like"/>
</dbReference>
<dbReference type="Pfam" id="PF00059">
    <property type="entry name" value="Lectin_C"/>
    <property type="match status" value="2"/>
</dbReference>
<dbReference type="EMBL" id="DS268482">
    <property type="protein sequence ID" value="EFP10090.1"/>
    <property type="molecule type" value="Genomic_DNA"/>
</dbReference>
<keyword evidence="2" id="KW-0732">Signal</keyword>
<feature type="domain" description="C-type lectin" evidence="3">
    <location>
        <begin position="28"/>
        <end position="143"/>
    </location>
</feature>
<dbReference type="CDD" id="cd00037">
    <property type="entry name" value="CLECT"/>
    <property type="match status" value="2"/>
</dbReference>
<keyword evidence="5" id="KW-1185">Reference proteome</keyword>
<dbReference type="InterPro" id="IPR000859">
    <property type="entry name" value="CUB_dom"/>
</dbReference>
<dbReference type="HOGENOM" id="CLU_037161_0_0_1"/>
<dbReference type="KEGG" id="crq:GCK72_007115"/>
<evidence type="ECO:0000259" key="3">
    <source>
        <dbReference type="PROSITE" id="PS50041"/>
    </source>
</evidence>
<dbReference type="CTD" id="9826165"/>
<dbReference type="Gene3D" id="2.60.120.290">
    <property type="entry name" value="Spermadhesin, CUB domain"/>
    <property type="match status" value="1"/>
</dbReference>
<dbReference type="Pfam" id="PF00431">
    <property type="entry name" value="CUB"/>
    <property type="match status" value="1"/>
</dbReference>
<dbReference type="SUPFAM" id="SSF49854">
    <property type="entry name" value="Spermadhesin, CUB domain"/>
    <property type="match status" value="1"/>
</dbReference>
<evidence type="ECO:0000256" key="2">
    <source>
        <dbReference type="SAM" id="SignalP"/>
    </source>
</evidence>
<dbReference type="InterPro" id="IPR035914">
    <property type="entry name" value="Sperma_CUB_dom_sf"/>
</dbReference>
<evidence type="ECO:0000313" key="4">
    <source>
        <dbReference type="EMBL" id="EFP10090.1"/>
    </source>
</evidence>
<dbReference type="Gene3D" id="3.10.100.10">
    <property type="entry name" value="Mannose-Binding Protein A, subunit A"/>
    <property type="match status" value="2"/>
</dbReference>
<dbReference type="CDD" id="cd00041">
    <property type="entry name" value="CUB"/>
    <property type="match status" value="1"/>
</dbReference>
<reference evidence="4" key="1">
    <citation type="submission" date="2007-07" db="EMBL/GenBank/DDBJ databases">
        <title>PCAP assembly of the Caenorhabditis remanei genome.</title>
        <authorList>
            <consortium name="The Caenorhabditis remanei Sequencing Consortium"/>
            <person name="Wilson R.K."/>
        </authorList>
    </citation>
    <scope>NUCLEOTIDE SEQUENCE [LARGE SCALE GENOMIC DNA]</scope>
    <source>
        <strain evidence="4">PB4641</strain>
    </source>
</reference>
<dbReference type="InterPro" id="IPR016187">
    <property type="entry name" value="CTDL_fold"/>
</dbReference>
<feature type="domain" description="C-type lectin" evidence="3">
    <location>
        <begin position="166"/>
        <end position="285"/>
    </location>
</feature>
<dbReference type="InParanoid" id="E3MVE0"/>
<dbReference type="PANTHER" id="PTHR22991:SF43">
    <property type="entry name" value="C-TYPE LECTIN-RELATED"/>
    <property type="match status" value="1"/>
</dbReference>
<feature type="signal peptide" evidence="2">
    <location>
        <begin position="1"/>
        <end position="17"/>
    </location>
</feature>
<dbReference type="RefSeq" id="XP_003099870.2">
    <property type="nucleotide sequence ID" value="XM_003099822.2"/>
</dbReference>
<dbReference type="InterPro" id="IPR016186">
    <property type="entry name" value="C-type_lectin-like/link_sf"/>
</dbReference>
<dbReference type="Proteomes" id="UP000008281">
    <property type="component" value="Unassembled WGS sequence"/>
</dbReference>
<protein>
    <recommendedName>
        <fullName evidence="3">C-type lectin domain-containing protein</fullName>
    </recommendedName>
</protein>
<accession>E3MVE0</accession>
<evidence type="ECO:0000313" key="5">
    <source>
        <dbReference type="Proteomes" id="UP000008281"/>
    </source>
</evidence>
<proteinExistence type="predicted"/>
<dbReference type="OrthoDB" id="5820958at2759"/>
<dbReference type="STRING" id="31234.E3MVE0"/>
<evidence type="ECO:0000256" key="1">
    <source>
        <dbReference type="ARBA" id="ARBA00023157"/>
    </source>
</evidence>
<gene>
    <name evidence="4" type="ORF">CRE_24599</name>
</gene>
<dbReference type="OMA" id="KCEAESM"/>